<dbReference type="SUPFAM" id="SSF56645">
    <property type="entry name" value="Acyl-CoA dehydrogenase NM domain-like"/>
    <property type="match status" value="1"/>
</dbReference>
<dbReference type="PIRSF" id="PIRSF016578">
    <property type="entry name" value="HsaA"/>
    <property type="match status" value="1"/>
</dbReference>
<dbReference type="GO" id="GO:0003995">
    <property type="term" value="F:acyl-CoA dehydrogenase activity"/>
    <property type="evidence" value="ECO:0007669"/>
    <property type="project" value="TreeGrafter"/>
</dbReference>
<dbReference type="InterPro" id="IPR006091">
    <property type="entry name" value="Acyl-CoA_Oxase/DH_mid-dom"/>
</dbReference>
<dbReference type="InterPro" id="IPR036250">
    <property type="entry name" value="AcylCo_DH-like_C"/>
</dbReference>
<proteinExistence type="inferred from homology"/>
<dbReference type="InterPro" id="IPR009100">
    <property type="entry name" value="AcylCoA_DH/oxidase_NM_dom_sf"/>
</dbReference>
<evidence type="ECO:0000256" key="4">
    <source>
        <dbReference type="ARBA" id="ARBA00022827"/>
    </source>
</evidence>
<dbReference type="FunFam" id="2.40.110.10:FF:000001">
    <property type="entry name" value="Acyl-CoA dehydrogenase, mitochondrial"/>
    <property type="match status" value="1"/>
</dbReference>
<name>A0A4U5JJA9_9EURY</name>
<dbReference type="GO" id="GO:0050660">
    <property type="term" value="F:flavin adenine dinucleotide binding"/>
    <property type="evidence" value="ECO:0007669"/>
    <property type="project" value="InterPro"/>
</dbReference>
<comment type="cofactor">
    <cofactor evidence="1 6">
        <name>FAD</name>
        <dbReference type="ChEBI" id="CHEBI:57692"/>
    </cofactor>
</comment>
<dbReference type="FunFam" id="1.20.140.10:FF:000004">
    <property type="entry name" value="Acyl-CoA dehydrogenase FadE25"/>
    <property type="match status" value="1"/>
</dbReference>
<dbReference type="InterPro" id="IPR013786">
    <property type="entry name" value="AcylCoA_DH/ox_N"/>
</dbReference>
<dbReference type="PANTHER" id="PTHR43884">
    <property type="entry name" value="ACYL-COA DEHYDROGENASE"/>
    <property type="match status" value="1"/>
</dbReference>
<keyword evidence="11" id="KW-1185">Reference proteome</keyword>
<dbReference type="Gene3D" id="1.10.540.10">
    <property type="entry name" value="Acyl-CoA dehydrogenase/oxidase, N-terminal domain"/>
    <property type="match status" value="1"/>
</dbReference>
<evidence type="ECO:0000256" key="1">
    <source>
        <dbReference type="ARBA" id="ARBA00001974"/>
    </source>
</evidence>
<evidence type="ECO:0000259" key="8">
    <source>
        <dbReference type="Pfam" id="PF02770"/>
    </source>
</evidence>
<dbReference type="SUPFAM" id="SSF47203">
    <property type="entry name" value="Acyl-CoA dehydrogenase C-terminal domain-like"/>
    <property type="match status" value="1"/>
</dbReference>
<dbReference type="Pfam" id="PF02771">
    <property type="entry name" value="Acyl-CoA_dh_N"/>
    <property type="match status" value="1"/>
</dbReference>
<sequence length="377" mass="42106">MTVPVSQEYEAVRKTAREYAQNELKPIYREYNEKGEFPYDLVEDMAEVGLRGIMVPVEYGGVGMDMLSHAIVMEEVSAVWPSAGIKMDEGLMRYLRMFGTEEQKERYLPKLCSGEYVDAIALSEPDYGSDFAGIETTAERDGDEYVLNGSKMWVTNAGKSDLMVVTAKTDQPERHRGISLFLIETQNNDGCTVEPGIDMMGFDASESHEVVLDDCRVPEENLLGEENGGFYHTMKMLEENRVSVAARGLGIAVGAYDASKQYITEREQFGKKIGEFQAIQHKIADMAVQIENSKHLVYNAARLCDDGEPFDTEASMAKLYASEAAHDVASEAVQIHGGYGYTKEFPVQMFFRDAKGIEIYEGTSEIQKNVIAKNVME</sequence>
<feature type="domain" description="Acyl-CoA dehydrogenase/oxidase C-terminal" evidence="7">
    <location>
        <begin position="227"/>
        <end position="375"/>
    </location>
</feature>
<gene>
    <name evidence="10" type="ORF">DM868_06710</name>
</gene>
<dbReference type="FunFam" id="1.10.540.10:FF:000002">
    <property type="entry name" value="Acyl-CoA dehydrogenase FadE19"/>
    <property type="match status" value="1"/>
</dbReference>
<evidence type="ECO:0000259" key="7">
    <source>
        <dbReference type="Pfam" id="PF00441"/>
    </source>
</evidence>
<dbReference type="EMBL" id="QKNX01000002">
    <property type="protein sequence ID" value="TKR26179.1"/>
    <property type="molecule type" value="Genomic_DNA"/>
</dbReference>
<feature type="domain" description="Acyl-CoA oxidase/dehydrogenase middle" evidence="8">
    <location>
        <begin position="119"/>
        <end position="215"/>
    </location>
</feature>
<keyword evidence="4 6" id="KW-0274">FAD</keyword>
<dbReference type="InterPro" id="IPR037069">
    <property type="entry name" value="AcylCoA_DH/ox_N_sf"/>
</dbReference>
<comment type="similarity">
    <text evidence="2 6">Belongs to the acyl-CoA dehydrogenase family.</text>
</comment>
<evidence type="ECO:0000259" key="9">
    <source>
        <dbReference type="Pfam" id="PF02771"/>
    </source>
</evidence>
<dbReference type="InterPro" id="IPR009075">
    <property type="entry name" value="AcylCo_DH/oxidase_C"/>
</dbReference>
<dbReference type="InterPro" id="IPR046373">
    <property type="entry name" value="Acyl-CoA_Oxase/DH_mid-dom_sf"/>
</dbReference>
<dbReference type="Gene3D" id="1.20.140.10">
    <property type="entry name" value="Butyryl-CoA Dehydrogenase, subunit A, domain 3"/>
    <property type="match status" value="1"/>
</dbReference>
<dbReference type="OrthoDB" id="275197at2157"/>
<evidence type="ECO:0000313" key="11">
    <source>
        <dbReference type="Proteomes" id="UP000308037"/>
    </source>
</evidence>
<dbReference type="AlphaFoldDB" id="A0A4U5JJA9"/>
<evidence type="ECO:0000256" key="6">
    <source>
        <dbReference type="RuleBase" id="RU362125"/>
    </source>
</evidence>
<evidence type="ECO:0000313" key="10">
    <source>
        <dbReference type="EMBL" id="TKR26179.1"/>
    </source>
</evidence>
<keyword evidence="3 6" id="KW-0285">Flavoprotein</keyword>
<dbReference type="PANTHER" id="PTHR43884:SF12">
    <property type="entry name" value="ISOVALERYL-COA DEHYDROGENASE, MITOCHONDRIAL-RELATED"/>
    <property type="match status" value="1"/>
</dbReference>
<dbReference type="RefSeq" id="WP_137276095.1">
    <property type="nucleotide sequence ID" value="NZ_QKNX01000002.1"/>
</dbReference>
<dbReference type="Proteomes" id="UP000308037">
    <property type="component" value="Unassembled WGS sequence"/>
</dbReference>
<organism evidence="10 11">
    <name type="scientific">Natronomonas salsuginis</name>
    <dbReference type="NCBI Taxonomy" id="2217661"/>
    <lineage>
        <taxon>Archaea</taxon>
        <taxon>Methanobacteriati</taxon>
        <taxon>Methanobacteriota</taxon>
        <taxon>Stenosarchaea group</taxon>
        <taxon>Halobacteria</taxon>
        <taxon>Halobacteriales</taxon>
        <taxon>Natronomonadaceae</taxon>
        <taxon>Natronomonas</taxon>
    </lineage>
</organism>
<accession>A0A4U5JJA9</accession>
<protein>
    <submittedName>
        <fullName evidence="10">Acyl-CoA dehydrogenase</fullName>
    </submittedName>
</protein>
<evidence type="ECO:0000256" key="5">
    <source>
        <dbReference type="ARBA" id="ARBA00023002"/>
    </source>
</evidence>
<keyword evidence="5 6" id="KW-0560">Oxidoreductase</keyword>
<dbReference type="Gene3D" id="2.40.110.10">
    <property type="entry name" value="Butyryl-CoA Dehydrogenase, subunit A, domain 2"/>
    <property type="match status" value="1"/>
</dbReference>
<dbReference type="Pfam" id="PF02770">
    <property type="entry name" value="Acyl-CoA_dh_M"/>
    <property type="match status" value="1"/>
</dbReference>
<dbReference type="Pfam" id="PF00441">
    <property type="entry name" value="Acyl-CoA_dh_1"/>
    <property type="match status" value="1"/>
</dbReference>
<comment type="caution">
    <text evidence="10">The sequence shown here is derived from an EMBL/GenBank/DDBJ whole genome shotgun (WGS) entry which is preliminary data.</text>
</comment>
<feature type="domain" description="Acyl-CoA dehydrogenase/oxidase N-terminal" evidence="9">
    <location>
        <begin position="6"/>
        <end position="115"/>
    </location>
</feature>
<reference evidence="10 11" key="1">
    <citation type="submission" date="2019-04" db="EMBL/GenBank/DDBJ databases">
        <title>Natronomonas sp. F20-122 a newhaloarchaeon isolated from a saline saltern of Isla Bacuta, Huelva, Spain.</title>
        <authorList>
            <person name="Duran-Viseras A."/>
            <person name="Sanchez-Porro C."/>
            <person name="Ventosa A."/>
        </authorList>
    </citation>
    <scope>NUCLEOTIDE SEQUENCE [LARGE SCALE GENOMIC DNA]</scope>
    <source>
        <strain evidence="10 11">F20-122</strain>
    </source>
</reference>
<evidence type="ECO:0000256" key="2">
    <source>
        <dbReference type="ARBA" id="ARBA00009347"/>
    </source>
</evidence>
<evidence type="ECO:0000256" key="3">
    <source>
        <dbReference type="ARBA" id="ARBA00022630"/>
    </source>
</evidence>